<sequence length="176" mass="20772">MESMCSELRALLLQLISSFMRPKRSISKERKKKEKKFPFPFSGRRMICRRTSCFEIKKSAKKTRGARGGVKALKKLYINAEGKSSRYYQRENNYDKNRIKSHIWAFVFRIMLDGKLFLNPKRLIESRHLGFGAFLDPPQMNSKKRRVIISNYLDQPRKACLTKETLEREFPVVLFA</sequence>
<name>A0AAV4RMD4_CAEEX</name>
<protein>
    <submittedName>
        <fullName evidence="1">Uncharacterized protein</fullName>
    </submittedName>
</protein>
<dbReference type="Proteomes" id="UP001054945">
    <property type="component" value="Unassembled WGS sequence"/>
</dbReference>
<comment type="caution">
    <text evidence="1">The sequence shown here is derived from an EMBL/GenBank/DDBJ whole genome shotgun (WGS) entry which is preliminary data.</text>
</comment>
<dbReference type="EMBL" id="BPLR01008270">
    <property type="protein sequence ID" value="GIY23393.1"/>
    <property type="molecule type" value="Genomic_DNA"/>
</dbReference>
<evidence type="ECO:0000313" key="2">
    <source>
        <dbReference type="Proteomes" id="UP001054945"/>
    </source>
</evidence>
<accession>A0AAV4RMD4</accession>
<organism evidence="1 2">
    <name type="scientific">Caerostris extrusa</name>
    <name type="common">Bark spider</name>
    <name type="synonym">Caerostris bankana</name>
    <dbReference type="NCBI Taxonomy" id="172846"/>
    <lineage>
        <taxon>Eukaryota</taxon>
        <taxon>Metazoa</taxon>
        <taxon>Ecdysozoa</taxon>
        <taxon>Arthropoda</taxon>
        <taxon>Chelicerata</taxon>
        <taxon>Arachnida</taxon>
        <taxon>Araneae</taxon>
        <taxon>Araneomorphae</taxon>
        <taxon>Entelegynae</taxon>
        <taxon>Araneoidea</taxon>
        <taxon>Araneidae</taxon>
        <taxon>Caerostris</taxon>
    </lineage>
</organism>
<reference evidence="1 2" key="1">
    <citation type="submission" date="2021-06" db="EMBL/GenBank/DDBJ databases">
        <title>Caerostris extrusa draft genome.</title>
        <authorList>
            <person name="Kono N."/>
            <person name="Arakawa K."/>
        </authorList>
    </citation>
    <scope>NUCLEOTIDE SEQUENCE [LARGE SCALE GENOMIC DNA]</scope>
</reference>
<gene>
    <name evidence="1" type="ORF">CEXT_407351</name>
</gene>
<dbReference type="AlphaFoldDB" id="A0AAV4RMD4"/>
<proteinExistence type="predicted"/>
<keyword evidence="2" id="KW-1185">Reference proteome</keyword>
<evidence type="ECO:0000313" key="1">
    <source>
        <dbReference type="EMBL" id="GIY23393.1"/>
    </source>
</evidence>